<dbReference type="KEGG" id="lcd:clem_02265"/>
<dbReference type="InterPro" id="IPR032710">
    <property type="entry name" value="NTF2-like_dom_sf"/>
</dbReference>
<dbReference type="SUPFAM" id="SSF54427">
    <property type="entry name" value="NTF2-like"/>
    <property type="match status" value="1"/>
</dbReference>
<dbReference type="OrthoDB" id="2860904at2"/>
<feature type="domain" description="SnoaL-like" evidence="1">
    <location>
        <begin position="4"/>
        <end position="120"/>
    </location>
</feature>
<dbReference type="Proteomes" id="UP000201728">
    <property type="component" value="Chromosome"/>
</dbReference>
<evidence type="ECO:0000313" key="2">
    <source>
        <dbReference type="EMBL" id="ASQ45016.1"/>
    </source>
</evidence>
<organism evidence="2 3">
    <name type="scientific">Legionella clemsonensis</name>
    <dbReference type="NCBI Taxonomy" id="1867846"/>
    <lineage>
        <taxon>Bacteria</taxon>
        <taxon>Pseudomonadati</taxon>
        <taxon>Pseudomonadota</taxon>
        <taxon>Gammaproteobacteria</taxon>
        <taxon>Legionellales</taxon>
        <taxon>Legionellaceae</taxon>
        <taxon>Legionella</taxon>
    </lineage>
</organism>
<gene>
    <name evidence="2" type="ORF">clem_02265</name>
</gene>
<dbReference type="InterPro" id="IPR037401">
    <property type="entry name" value="SnoaL-like"/>
</dbReference>
<proteinExistence type="predicted"/>
<name>A0A222NZL1_9GAMM</name>
<dbReference type="AlphaFoldDB" id="A0A222NZL1"/>
<protein>
    <recommendedName>
        <fullName evidence="1">SnoaL-like domain-containing protein</fullName>
    </recommendedName>
</protein>
<sequence length="138" mass="16321">MNTIPNLLFKFANSFDIKDWAGLESTLMDHIECDYQDFRGKTGTYTKSEYVNSRKETLGHLKTQHLFSNLEIKSEEKCSYCRVNAIIYRRDREGKKFDSHVIYNFELSKSSKDEWKIQKIKQIVLWNEGDSTVYKGMK</sequence>
<evidence type="ECO:0000313" key="3">
    <source>
        <dbReference type="Proteomes" id="UP000201728"/>
    </source>
</evidence>
<dbReference type="RefSeq" id="WP_094090122.1">
    <property type="nucleotide sequence ID" value="NZ_CP016397.1"/>
</dbReference>
<accession>A0A222NZL1</accession>
<evidence type="ECO:0000259" key="1">
    <source>
        <dbReference type="Pfam" id="PF13577"/>
    </source>
</evidence>
<dbReference type="Gene3D" id="3.10.450.50">
    <property type="match status" value="1"/>
</dbReference>
<dbReference type="Pfam" id="PF13577">
    <property type="entry name" value="SnoaL_4"/>
    <property type="match status" value="1"/>
</dbReference>
<dbReference type="EMBL" id="CP016397">
    <property type="protein sequence ID" value="ASQ45016.1"/>
    <property type="molecule type" value="Genomic_DNA"/>
</dbReference>
<reference evidence="3" key="1">
    <citation type="submission" date="2016-07" db="EMBL/GenBank/DDBJ databases">
        <authorList>
            <person name="Florea S."/>
            <person name="Webb J.S."/>
            <person name="Jaromczyk J."/>
            <person name="Schardl C.L."/>
        </authorList>
    </citation>
    <scope>NUCLEOTIDE SEQUENCE [LARGE SCALE GENOMIC DNA]</scope>
    <source>
        <strain evidence="3">CDC-D5610</strain>
    </source>
</reference>
<keyword evidence="3" id="KW-1185">Reference proteome</keyword>